<feature type="compositionally biased region" description="Basic and acidic residues" evidence="7">
    <location>
        <begin position="470"/>
        <end position="487"/>
    </location>
</feature>
<comment type="caution">
    <text evidence="9">The sequence shown here is derived from an EMBL/GenBank/DDBJ whole genome shotgun (WGS) entry which is preliminary data.</text>
</comment>
<evidence type="ECO:0000259" key="8">
    <source>
        <dbReference type="PROSITE" id="PS50011"/>
    </source>
</evidence>
<evidence type="ECO:0000313" key="10">
    <source>
        <dbReference type="Proteomes" id="UP000823775"/>
    </source>
</evidence>
<evidence type="ECO:0000256" key="5">
    <source>
        <dbReference type="ARBA" id="ARBA00022840"/>
    </source>
</evidence>
<evidence type="ECO:0000256" key="4">
    <source>
        <dbReference type="ARBA" id="ARBA00022777"/>
    </source>
</evidence>
<keyword evidence="4 9" id="KW-0418">Kinase</keyword>
<name>A0ABS8T0L5_DATST</name>
<protein>
    <submittedName>
        <fullName evidence="9">Cyclin-dependent kinase 12</fullName>
    </submittedName>
</protein>
<dbReference type="CDD" id="cd07840">
    <property type="entry name" value="STKc_CDK9_like"/>
    <property type="match status" value="1"/>
</dbReference>
<evidence type="ECO:0000256" key="6">
    <source>
        <dbReference type="PROSITE-ProRule" id="PRU10141"/>
    </source>
</evidence>
<dbReference type="Gene3D" id="1.10.510.10">
    <property type="entry name" value="Transferase(Phosphotransferase) domain 1"/>
    <property type="match status" value="1"/>
</dbReference>
<dbReference type="Gene3D" id="3.30.200.20">
    <property type="entry name" value="Phosphorylase Kinase, domain 1"/>
    <property type="match status" value="1"/>
</dbReference>
<dbReference type="SUPFAM" id="SSF56112">
    <property type="entry name" value="Protein kinase-like (PK-like)"/>
    <property type="match status" value="1"/>
</dbReference>
<evidence type="ECO:0000256" key="7">
    <source>
        <dbReference type="SAM" id="MobiDB-lite"/>
    </source>
</evidence>
<dbReference type="GO" id="GO:0016301">
    <property type="term" value="F:kinase activity"/>
    <property type="evidence" value="ECO:0007669"/>
    <property type="project" value="UniProtKB-KW"/>
</dbReference>
<dbReference type="PROSITE" id="PS00108">
    <property type="entry name" value="PROTEIN_KINASE_ST"/>
    <property type="match status" value="1"/>
</dbReference>
<dbReference type="PROSITE" id="PS00107">
    <property type="entry name" value="PROTEIN_KINASE_ATP"/>
    <property type="match status" value="1"/>
</dbReference>
<keyword evidence="10" id="KW-1185">Reference proteome</keyword>
<dbReference type="InterPro" id="IPR017441">
    <property type="entry name" value="Protein_kinase_ATP_BS"/>
</dbReference>
<dbReference type="InterPro" id="IPR050108">
    <property type="entry name" value="CDK"/>
</dbReference>
<keyword evidence="2" id="KW-0808">Transferase</keyword>
<gene>
    <name evidence="9" type="primary">CDK12_1</name>
    <name evidence="9" type="ORF">HAX54_000136</name>
</gene>
<dbReference type="PROSITE" id="PS50011">
    <property type="entry name" value="PROTEIN_KINASE_DOM"/>
    <property type="match status" value="1"/>
</dbReference>
<dbReference type="SMART" id="SM00220">
    <property type="entry name" value="S_TKc"/>
    <property type="match status" value="1"/>
</dbReference>
<dbReference type="PANTHER" id="PTHR24056:SF440">
    <property type="entry name" value="ATP BINDING PROTEIN"/>
    <property type="match status" value="1"/>
</dbReference>
<feature type="compositionally biased region" description="Polar residues" evidence="7">
    <location>
        <begin position="495"/>
        <end position="506"/>
    </location>
</feature>
<feature type="compositionally biased region" description="Basic and acidic residues" evidence="7">
    <location>
        <begin position="527"/>
        <end position="543"/>
    </location>
</feature>
<feature type="compositionally biased region" description="Polar residues" evidence="7">
    <location>
        <begin position="383"/>
        <end position="411"/>
    </location>
</feature>
<dbReference type="EMBL" id="JACEIK010001000">
    <property type="protein sequence ID" value="MCD7464876.1"/>
    <property type="molecule type" value="Genomic_DNA"/>
</dbReference>
<accession>A0ABS8T0L5</accession>
<dbReference type="Pfam" id="PF00069">
    <property type="entry name" value="Pkinase"/>
    <property type="match status" value="1"/>
</dbReference>
<keyword evidence="3 6" id="KW-0547">Nucleotide-binding</keyword>
<reference evidence="9 10" key="1">
    <citation type="journal article" date="2021" name="BMC Genomics">
        <title>Datura genome reveals duplications of psychoactive alkaloid biosynthetic genes and high mutation rate following tissue culture.</title>
        <authorList>
            <person name="Rajewski A."/>
            <person name="Carter-House D."/>
            <person name="Stajich J."/>
            <person name="Litt A."/>
        </authorList>
    </citation>
    <scope>NUCLEOTIDE SEQUENCE [LARGE SCALE GENOMIC DNA]</scope>
    <source>
        <strain evidence="9">AR-01</strain>
    </source>
</reference>
<feature type="non-terminal residue" evidence="9">
    <location>
        <position position="1"/>
    </location>
</feature>
<feature type="binding site" evidence="6">
    <location>
        <position position="24"/>
    </location>
    <ligand>
        <name>ATP</name>
        <dbReference type="ChEBI" id="CHEBI:30616"/>
    </ligand>
</feature>
<feature type="region of interest" description="Disordered" evidence="7">
    <location>
        <begin position="307"/>
        <end position="334"/>
    </location>
</feature>
<comment type="similarity">
    <text evidence="1">Belongs to the protein kinase superfamily. CMGC Ser/Thr protein kinase family. CDC2/CDKX subfamily.</text>
</comment>
<dbReference type="InterPro" id="IPR011009">
    <property type="entry name" value="Kinase-like_dom_sf"/>
</dbReference>
<feature type="region of interest" description="Disordered" evidence="7">
    <location>
        <begin position="350"/>
        <end position="545"/>
    </location>
</feature>
<evidence type="ECO:0000256" key="3">
    <source>
        <dbReference type="ARBA" id="ARBA00022741"/>
    </source>
</evidence>
<dbReference type="PANTHER" id="PTHR24056">
    <property type="entry name" value="CELL DIVISION PROTEIN KINASE"/>
    <property type="match status" value="1"/>
</dbReference>
<feature type="domain" description="Protein kinase" evidence="8">
    <location>
        <begin position="1"/>
        <end position="279"/>
    </location>
</feature>
<feature type="compositionally biased region" description="Polar residues" evidence="7">
    <location>
        <begin position="313"/>
        <end position="324"/>
    </location>
</feature>
<feature type="compositionally biased region" description="Polar residues" evidence="7">
    <location>
        <begin position="446"/>
        <end position="469"/>
    </location>
</feature>
<feature type="region of interest" description="Disordered" evidence="7">
    <location>
        <begin position="615"/>
        <end position="661"/>
    </location>
</feature>
<evidence type="ECO:0000256" key="2">
    <source>
        <dbReference type="ARBA" id="ARBA00022679"/>
    </source>
</evidence>
<dbReference type="InterPro" id="IPR008271">
    <property type="entry name" value="Ser/Thr_kinase_AS"/>
</dbReference>
<proteinExistence type="inferred from homology"/>
<sequence>IGQGTYSSVYRARDVETGKMVALKKVKFDNFQPDSVRFMAREITVLRKLDHPNIMKLLGIVTSRLSCCIYLVFEYMEHDLSGLLSCPDIKFTDSQIKCYMRQLLSGLEHCHSRGIMHRDIKASNVLVNNEGILKIADFGLANFLSARHKQPLTSRVVTLWYRPPELLLGSTNYGLTVDLWSAGCVFAELFFGRPLLKGRTEVEQLHKIFKLCGSPSEDYWKKSKLPLATIFKPQHPYESTLRDRCKELPKSAVNLIETLLLIDPHKRGTASSALDSEYFNTKPYACAPSSLPKYPPNKEIDAKFREEARRMRASSTVRASGASRNSRKVQKALQESSNFGIVVPTEEAEANVHNGRRNNGGTGHISKGKGATVARISMKPSYDTVSEASQTTEESQGESIRSVPAQMTASGGTAWAKMRKQDSAATRPHPQANSRSQKLIAFDPSSVLQAADTSDLNMPGNNDFSSRINTEARGRNNDAKHSIDRQYTHHKQRDSFGSSDTHQSQELSEDHDGRQRRVVFSGPLIHQRSDAKQDNQTHLDGRRSRFYKGSTSKLLGSSKPIIDMLAPPWWTWSSKALCSANIEMHASREGVGFRRSRIPYDPRGKVCLHGENQVVRSGEPSSQEVPTIYASPKWDGTPTRPSGSLVPGTYGNGETSSPHDEDEVPIHLVFKEGRVMSLGLQVRVRWEPREDLLPGTVRKSLDQILEKSRREYSKDAASPDKRCLRRNLYRPICGFGVWASSHSKMGAPDTRSGSCWGRGLFKKEKALDAIRLLEGRVPTAMMMNLCSGPLEVIDLAFDSISLGKILNVHVVLPRVSVVCSLPRRLFVMEALSSFQPIESTLL</sequence>
<dbReference type="InterPro" id="IPR000719">
    <property type="entry name" value="Prot_kinase_dom"/>
</dbReference>
<evidence type="ECO:0000256" key="1">
    <source>
        <dbReference type="ARBA" id="ARBA00006485"/>
    </source>
</evidence>
<organism evidence="9 10">
    <name type="scientific">Datura stramonium</name>
    <name type="common">Jimsonweed</name>
    <name type="synonym">Common thornapple</name>
    <dbReference type="NCBI Taxonomy" id="4076"/>
    <lineage>
        <taxon>Eukaryota</taxon>
        <taxon>Viridiplantae</taxon>
        <taxon>Streptophyta</taxon>
        <taxon>Embryophyta</taxon>
        <taxon>Tracheophyta</taxon>
        <taxon>Spermatophyta</taxon>
        <taxon>Magnoliopsida</taxon>
        <taxon>eudicotyledons</taxon>
        <taxon>Gunneridae</taxon>
        <taxon>Pentapetalae</taxon>
        <taxon>asterids</taxon>
        <taxon>lamiids</taxon>
        <taxon>Solanales</taxon>
        <taxon>Solanaceae</taxon>
        <taxon>Solanoideae</taxon>
        <taxon>Datureae</taxon>
        <taxon>Datura</taxon>
    </lineage>
</organism>
<keyword evidence="5 6" id="KW-0067">ATP-binding</keyword>
<dbReference type="Proteomes" id="UP000823775">
    <property type="component" value="Unassembled WGS sequence"/>
</dbReference>
<evidence type="ECO:0000313" key="9">
    <source>
        <dbReference type="EMBL" id="MCD7464876.1"/>
    </source>
</evidence>